<gene>
    <name evidence="1" type="ORF">KSX_43580</name>
</gene>
<evidence type="ECO:0000313" key="2">
    <source>
        <dbReference type="Proteomes" id="UP000612362"/>
    </source>
</evidence>
<dbReference type="AlphaFoldDB" id="A0A8J3MSJ7"/>
<comment type="caution">
    <text evidence="1">The sequence shown here is derived from an EMBL/GenBank/DDBJ whole genome shotgun (WGS) entry which is preliminary data.</text>
</comment>
<organism evidence="1 2">
    <name type="scientific">Ktedonospora formicarum</name>
    <dbReference type="NCBI Taxonomy" id="2778364"/>
    <lineage>
        <taxon>Bacteria</taxon>
        <taxon>Bacillati</taxon>
        <taxon>Chloroflexota</taxon>
        <taxon>Ktedonobacteria</taxon>
        <taxon>Ktedonobacterales</taxon>
        <taxon>Ktedonobacteraceae</taxon>
        <taxon>Ktedonospora</taxon>
    </lineage>
</organism>
<name>A0A8J3MSJ7_9CHLR</name>
<dbReference type="Proteomes" id="UP000612362">
    <property type="component" value="Unassembled WGS sequence"/>
</dbReference>
<keyword evidence="2" id="KW-1185">Reference proteome</keyword>
<evidence type="ECO:0000313" key="1">
    <source>
        <dbReference type="EMBL" id="GHO46195.1"/>
    </source>
</evidence>
<dbReference type="EMBL" id="BNJF01000002">
    <property type="protein sequence ID" value="GHO46195.1"/>
    <property type="molecule type" value="Genomic_DNA"/>
</dbReference>
<sequence>MHNLVYSPLFLQRSIRELTIQVIRCNPYNLSRERVIQAINPIHNNPLQGLAISPIRSSHYHLLLVSSHASQ</sequence>
<protein>
    <submittedName>
        <fullName evidence="1">Uncharacterized protein</fullName>
    </submittedName>
</protein>
<reference evidence="1" key="1">
    <citation type="submission" date="2020-10" db="EMBL/GenBank/DDBJ databases">
        <title>Taxonomic study of unclassified bacteria belonging to the class Ktedonobacteria.</title>
        <authorList>
            <person name="Yabe S."/>
            <person name="Wang C.M."/>
            <person name="Zheng Y."/>
            <person name="Sakai Y."/>
            <person name="Cavaletti L."/>
            <person name="Monciardini P."/>
            <person name="Donadio S."/>
        </authorList>
    </citation>
    <scope>NUCLEOTIDE SEQUENCE</scope>
    <source>
        <strain evidence="1">SOSP1-1</strain>
    </source>
</reference>
<proteinExistence type="predicted"/>
<accession>A0A8J3MSJ7</accession>